<evidence type="ECO:0000256" key="4">
    <source>
        <dbReference type="ARBA" id="ARBA00023239"/>
    </source>
</evidence>
<dbReference type="PANTHER" id="PTHR38042">
    <property type="entry name" value="UROPORPHYRINOGEN-III SYNTHASE, CHLOROPLASTIC"/>
    <property type="match status" value="1"/>
</dbReference>
<gene>
    <name evidence="11" type="ORF">IZU98_00695</name>
</gene>
<accession>A0A7S9LHZ6</accession>
<dbReference type="AlphaFoldDB" id="A0A7S9LHZ6"/>
<dbReference type="GO" id="GO:0006782">
    <property type="term" value="P:protoporphyrinogen IX biosynthetic process"/>
    <property type="evidence" value="ECO:0007669"/>
    <property type="project" value="UniProtKB-UniRule"/>
</dbReference>
<dbReference type="Proteomes" id="UP000594430">
    <property type="component" value="Chromosome"/>
</dbReference>
<dbReference type="Gene3D" id="3.40.50.10090">
    <property type="match status" value="2"/>
</dbReference>
<keyword evidence="4 9" id="KW-0456">Lyase</keyword>
<dbReference type="PROSITE" id="PS51257">
    <property type="entry name" value="PROKAR_LIPOPROTEIN"/>
    <property type="match status" value="1"/>
</dbReference>
<dbReference type="GeneID" id="93440132"/>
<dbReference type="EC" id="4.2.1.75" evidence="3 9"/>
<protein>
    <recommendedName>
        <fullName evidence="7 9">Uroporphyrinogen-III synthase</fullName>
        <ecNumber evidence="3 9">4.2.1.75</ecNumber>
    </recommendedName>
</protein>
<comment type="pathway">
    <text evidence="1 9">Porphyrin-containing compound metabolism; protoporphyrin-IX biosynthesis; coproporphyrinogen-III from 5-aminolevulinate: step 3/4.</text>
</comment>
<dbReference type="InterPro" id="IPR003754">
    <property type="entry name" value="4pyrrol_synth_uPrphyn_synth"/>
</dbReference>
<evidence type="ECO:0000256" key="6">
    <source>
        <dbReference type="ARBA" id="ARBA00037589"/>
    </source>
</evidence>
<evidence type="ECO:0000256" key="2">
    <source>
        <dbReference type="ARBA" id="ARBA00008133"/>
    </source>
</evidence>
<dbReference type="GO" id="GO:0006780">
    <property type="term" value="P:uroporphyrinogen III biosynthetic process"/>
    <property type="evidence" value="ECO:0007669"/>
    <property type="project" value="UniProtKB-UniRule"/>
</dbReference>
<comment type="catalytic activity">
    <reaction evidence="8 9">
        <text>hydroxymethylbilane = uroporphyrinogen III + H2O</text>
        <dbReference type="Rhea" id="RHEA:18965"/>
        <dbReference type="ChEBI" id="CHEBI:15377"/>
        <dbReference type="ChEBI" id="CHEBI:57308"/>
        <dbReference type="ChEBI" id="CHEBI:57845"/>
        <dbReference type="EC" id="4.2.1.75"/>
    </reaction>
</comment>
<name>A0A7S9LHZ6_9PSED</name>
<evidence type="ECO:0000313" key="12">
    <source>
        <dbReference type="Proteomes" id="UP000594430"/>
    </source>
</evidence>
<evidence type="ECO:0000256" key="7">
    <source>
        <dbReference type="ARBA" id="ARBA00040167"/>
    </source>
</evidence>
<comment type="function">
    <text evidence="6 9">Catalyzes cyclization of the linear tetrapyrrole, hydroxymethylbilane, to the macrocyclic uroporphyrinogen III.</text>
</comment>
<dbReference type="NCBIfam" id="NF004395">
    <property type="entry name" value="PRK05752.1"/>
    <property type="match status" value="1"/>
</dbReference>
<keyword evidence="5 9" id="KW-0627">Porphyrin biosynthesis</keyword>
<dbReference type="InterPro" id="IPR036108">
    <property type="entry name" value="4pyrrol_syn_uPrphyn_synt_sf"/>
</dbReference>
<dbReference type="GO" id="GO:0004852">
    <property type="term" value="F:uroporphyrinogen-III synthase activity"/>
    <property type="evidence" value="ECO:0007669"/>
    <property type="project" value="UniProtKB-UniRule"/>
</dbReference>
<dbReference type="InterPro" id="IPR039793">
    <property type="entry name" value="UROS/Hem4"/>
</dbReference>
<dbReference type="SUPFAM" id="SSF69618">
    <property type="entry name" value="HemD-like"/>
    <property type="match status" value="1"/>
</dbReference>
<evidence type="ECO:0000256" key="8">
    <source>
        <dbReference type="ARBA" id="ARBA00048617"/>
    </source>
</evidence>
<organism evidence="11 12">
    <name type="scientific">Pseudomonas fulva</name>
    <dbReference type="NCBI Taxonomy" id="47880"/>
    <lineage>
        <taxon>Bacteria</taxon>
        <taxon>Pseudomonadati</taxon>
        <taxon>Pseudomonadota</taxon>
        <taxon>Gammaproteobacteria</taxon>
        <taxon>Pseudomonadales</taxon>
        <taxon>Pseudomonadaceae</taxon>
        <taxon>Pseudomonas</taxon>
    </lineage>
</organism>
<dbReference type="UniPathway" id="UPA00251">
    <property type="reaction ID" value="UER00320"/>
</dbReference>
<dbReference type="EMBL" id="CP064946">
    <property type="protein sequence ID" value="QPH49286.1"/>
    <property type="molecule type" value="Genomic_DNA"/>
</dbReference>
<dbReference type="PANTHER" id="PTHR38042:SF1">
    <property type="entry name" value="UROPORPHYRINOGEN-III SYNTHASE, CHLOROPLASTIC"/>
    <property type="match status" value="1"/>
</dbReference>
<evidence type="ECO:0000256" key="5">
    <source>
        <dbReference type="ARBA" id="ARBA00023244"/>
    </source>
</evidence>
<feature type="domain" description="Tetrapyrrole biosynthesis uroporphyrinogen III synthase" evidence="10">
    <location>
        <begin position="17"/>
        <end position="244"/>
    </location>
</feature>
<evidence type="ECO:0000256" key="1">
    <source>
        <dbReference type="ARBA" id="ARBA00004772"/>
    </source>
</evidence>
<sequence length="260" mass="27467">MSPWRLLLTRPAEECAALAHTLGQAGIASSCMPLLAIEPVMLQPPQLALLKGLSTYQGFIVVSKPAARLLLAAAAQRQLPVPMQGWFTVGAATAAVLQDAQLDVSFPACGDDSEALLELPALQQVLANAGPRILIVRGVGGRELLAERLAQRGATVDYLELYRRDLPSYPAGYLLHRIEAERLNGLVVSSGQGFEHLQQQAGSQWPQLARLPVFVPSPRVAEQARAAGAQHVVDCRGASAAALLAAVQRSAAPADPGAKL</sequence>
<dbReference type="RefSeq" id="WP_027914169.1">
    <property type="nucleotide sequence ID" value="NZ_BQHM01000017.1"/>
</dbReference>
<dbReference type="CDD" id="cd06578">
    <property type="entry name" value="HemD"/>
    <property type="match status" value="1"/>
</dbReference>
<reference evidence="11 12" key="1">
    <citation type="submission" date="2020-11" db="EMBL/GenBank/DDBJ databases">
        <title>Pseudomonas fulva producing VIM-24.</title>
        <authorList>
            <person name="Liu S."/>
        </authorList>
    </citation>
    <scope>NUCLEOTIDE SEQUENCE [LARGE SCALE GENOMIC DNA]</scope>
    <source>
        <strain evidence="11 12">ZDHY414</strain>
    </source>
</reference>
<evidence type="ECO:0000313" key="11">
    <source>
        <dbReference type="EMBL" id="QPH49286.1"/>
    </source>
</evidence>
<evidence type="ECO:0000259" key="10">
    <source>
        <dbReference type="Pfam" id="PF02602"/>
    </source>
</evidence>
<dbReference type="Pfam" id="PF02602">
    <property type="entry name" value="HEM4"/>
    <property type="match status" value="1"/>
</dbReference>
<evidence type="ECO:0000256" key="9">
    <source>
        <dbReference type="RuleBase" id="RU366031"/>
    </source>
</evidence>
<comment type="similarity">
    <text evidence="2 9">Belongs to the uroporphyrinogen-III synthase family.</text>
</comment>
<proteinExistence type="inferred from homology"/>
<evidence type="ECO:0000256" key="3">
    <source>
        <dbReference type="ARBA" id="ARBA00013109"/>
    </source>
</evidence>